<dbReference type="GO" id="GO:0070761">
    <property type="term" value="C:pre-snoRNP complex"/>
    <property type="evidence" value="ECO:0007669"/>
    <property type="project" value="TreeGrafter"/>
</dbReference>
<feature type="region of interest" description="Disordered" evidence="5">
    <location>
        <begin position="107"/>
        <end position="141"/>
    </location>
</feature>
<evidence type="ECO:0000256" key="1">
    <source>
        <dbReference type="ARBA" id="ARBA00022723"/>
    </source>
</evidence>
<reference evidence="8" key="3">
    <citation type="submission" date="2025-08" db="UniProtKB">
        <authorList>
            <consortium name="RefSeq"/>
        </authorList>
    </citation>
    <scope>IDENTIFICATION</scope>
    <source>
        <strain evidence="8">NI907</strain>
    </source>
</reference>
<dbReference type="GO" id="GO:0005634">
    <property type="term" value="C:nucleus"/>
    <property type="evidence" value="ECO:0007669"/>
    <property type="project" value="TreeGrafter"/>
</dbReference>
<evidence type="ECO:0000256" key="3">
    <source>
        <dbReference type="ARBA" id="ARBA00022833"/>
    </source>
</evidence>
<keyword evidence="2 4" id="KW-0863">Zinc-finger</keyword>
<dbReference type="PANTHER" id="PTHR13483:SF11">
    <property type="entry name" value="ZINC FINGER HIT DOMAIN-CONTAINING PROTEIN 3"/>
    <property type="match status" value="1"/>
</dbReference>
<dbReference type="GO" id="GO:0000492">
    <property type="term" value="P:box C/D snoRNP assembly"/>
    <property type="evidence" value="ECO:0007669"/>
    <property type="project" value="TreeGrafter"/>
</dbReference>
<dbReference type="PROSITE" id="PS51083">
    <property type="entry name" value="ZF_HIT"/>
    <property type="match status" value="1"/>
</dbReference>
<dbReference type="SUPFAM" id="SSF144232">
    <property type="entry name" value="HIT/MYND zinc finger-like"/>
    <property type="match status" value="1"/>
</dbReference>
<name>A0A6P8B787_PYRGI</name>
<dbReference type="Gene3D" id="3.30.60.190">
    <property type="match status" value="1"/>
</dbReference>
<reference evidence="7 8" key="1">
    <citation type="journal article" date="2019" name="Mol. Biol. Evol.">
        <title>Blast fungal genomes show frequent chromosomal changes, gene gains and losses, and effector gene turnover.</title>
        <authorList>
            <person name="Gomez Luciano L.B."/>
            <person name="Jason Tsai I."/>
            <person name="Chuma I."/>
            <person name="Tosa Y."/>
            <person name="Chen Y.H."/>
            <person name="Li J.Y."/>
            <person name="Li M.Y."/>
            <person name="Jade Lu M.Y."/>
            <person name="Nakayashiki H."/>
            <person name="Li W.H."/>
        </authorList>
    </citation>
    <scope>NUCLEOTIDE SEQUENCE [LARGE SCALE GENOMIC DNA]</scope>
    <source>
        <strain evidence="7 8">NI907</strain>
    </source>
</reference>
<dbReference type="CDD" id="cd23024">
    <property type="entry name" value="zf-HIT_ZNHIT2-3"/>
    <property type="match status" value="1"/>
</dbReference>
<proteinExistence type="predicted"/>
<evidence type="ECO:0000313" key="8">
    <source>
        <dbReference type="RefSeq" id="XP_030983025.1"/>
    </source>
</evidence>
<feature type="region of interest" description="Disordered" evidence="5">
    <location>
        <begin position="167"/>
        <end position="213"/>
    </location>
</feature>
<protein>
    <recommendedName>
        <fullName evidence="6">HIT-type domain-containing protein</fullName>
    </recommendedName>
</protein>
<keyword evidence="3" id="KW-0862">Zinc</keyword>
<sequence length="282" mass="30345">MSTSPADGISKLSVEDASNNEAPPPHDNSAASPTSDQATPVNSGREGPVGSTEAAAASPLKAKVHAESVVESKPARTTCGVCEKEPSKYKCPHCSLAYCSVPCSRIHKETHPPSSLPPKPPPPVNRSAAAKPSRQHPFSVLDDSPELRNLFKKYPNLPSTLNQIHSATLPPKKEPGTRGGLPWTLSDVDSRLLDGTGRPGGGRKKNEPWSQDVGLSRGRAALRKARMDPSDVGDGVREYCELVLYLLSKGSDKDEATAMVSREYTQEEIKLIETLQQQEHED</sequence>
<evidence type="ECO:0000256" key="5">
    <source>
        <dbReference type="SAM" id="MobiDB-lite"/>
    </source>
</evidence>
<dbReference type="AlphaFoldDB" id="A0A6P8B787"/>
<feature type="domain" description="HIT-type" evidence="6">
    <location>
        <begin position="79"/>
        <end position="114"/>
    </location>
</feature>
<evidence type="ECO:0000259" key="6">
    <source>
        <dbReference type="PROSITE" id="PS51083"/>
    </source>
</evidence>
<dbReference type="GO" id="GO:0008270">
    <property type="term" value="F:zinc ion binding"/>
    <property type="evidence" value="ECO:0007669"/>
    <property type="project" value="UniProtKB-UniRule"/>
</dbReference>
<feature type="compositionally biased region" description="Pro residues" evidence="5">
    <location>
        <begin position="114"/>
        <end position="124"/>
    </location>
</feature>
<feature type="compositionally biased region" description="Polar residues" evidence="5">
    <location>
        <begin position="29"/>
        <end position="42"/>
    </location>
</feature>
<evidence type="ECO:0000256" key="4">
    <source>
        <dbReference type="PROSITE-ProRule" id="PRU00453"/>
    </source>
</evidence>
<evidence type="ECO:0000256" key="2">
    <source>
        <dbReference type="ARBA" id="ARBA00022771"/>
    </source>
</evidence>
<feature type="region of interest" description="Disordered" evidence="5">
    <location>
        <begin position="1"/>
        <end position="78"/>
    </location>
</feature>
<organism evidence="7 8">
    <name type="scientific">Pyricularia grisea</name>
    <name type="common">Crabgrass-specific blast fungus</name>
    <name type="synonym">Magnaporthe grisea</name>
    <dbReference type="NCBI Taxonomy" id="148305"/>
    <lineage>
        <taxon>Eukaryota</taxon>
        <taxon>Fungi</taxon>
        <taxon>Dikarya</taxon>
        <taxon>Ascomycota</taxon>
        <taxon>Pezizomycotina</taxon>
        <taxon>Sordariomycetes</taxon>
        <taxon>Sordariomycetidae</taxon>
        <taxon>Magnaporthales</taxon>
        <taxon>Pyriculariaceae</taxon>
        <taxon>Pyricularia</taxon>
    </lineage>
</organism>
<dbReference type="KEGG" id="pgri:PgNI_06077"/>
<dbReference type="Proteomes" id="UP000515153">
    <property type="component" value="Chromosome I"/>
</dbReference>
<dbReference type="InterPro" id="IPR013087">
    <property type="entry name" value="Znf_C2H2_type"/>
</dbReference>
<evidence type="ECO:0000313" key="7">
    <source>
        <dbReference type="Proteomes" id="UP000515153"/>
    </source>
</evidence>
<dbReference type="GO" id="GO:0048254">
    <property type="term" value="P:snoRNA localization"/>
    <property type="evidence" value="ECO:0007669"/>
    <property type="project" value="TreeGrafter"/>
</dbReference>
<dbReference type="InterPro" id="IPR007529">
    <property type="entry name" value="Znf_HIT"/>
</dbReference>
<dbReference type="PROSITE" id="PS00028">
    <property type="entry name" value="ZINC_FINGER_C2H2_1"/>
    <property type="match status" value="1"/>
</dbReference>
<dbReference type="GeneID" id="41961015"/>
<keyword evidence="1" id="KW-0479">Metal-binding</keyword>
<accession>A0A6P8B787</accession>
<dbReference type="GO" id="GO:0000463">
    <property type="term" value="P:maturation of LSU-rRNA from tricistronic rRNA transcript (SSU-rRNA, 5.8S rRNA, LSU-rRNA)"/>
    <property type="evidence" value="ECO:0007669"/>
    <property type="project" value="TreeGrafter"/>
</dbReference>
<reference evidence="8" key="2">
    <citation type="submission" date="2019-10" db="EMBL/GenBank/DDBJ databases">
        <authorList>
            <consortium name="NCBI Genome Project"/>
        </authorList>
    </citation>
    <scope>NUCLEOTIDE SEQUENCE</scope>
    <source>
        <strain evidence="8">NI907</strain>
    </source>
</reference>
<dbReference type="InterPro" id="IPR051639">
    <property type="entry name" value="BCD1"/>
</dbReference>
<gene>
    <name evidence="8" type="ORF">PgNI_06077</name>
</gene>
<dbReference type="Pfam" id="PF04438">
    <property type="entry name" value="zf-HIT"/>
    <property type="match status" value="1"/>
</dbReference>
<keyword evidence="7" id="KW-1185">Reference proteome</keyword>
<feature type="compositionally biased region" description="Basic and acidic residues" evidence="5">
    <location>
        <begin position="64"/>
        <end position="74"/>
    </location>
</feature>
<dbReference type="RefSeq" id="XP_030983025.1">
    <property type="nucleotide sequence ID" value="XM_031126106.1"/>
</dbReference>
<dbReference type="PANTHER" id="PTHR13483">
    <property type="entry name" value="BOX C_D SNORNA PROTEIN 1-RELATED"/>
    <property type="match status" value="1"/>
</dbReference>